<accession>A0ABS6T4J8</accession>
<name>A0ABS6T4J8_9RHOB</name>
<evidence type="ECO:0000313" key="1">
    <source>
        <dbReference type="EMBL" id="MBV7380157.1"/>
    </source>
</evidence>
<protein>
    <submittedName>
        <fullName evidence="1">Hpt domain-containing protein</fullName>
    </submittedName>
</protein>
<dbReference type="Proteomes" id="UP000756530">
    <property type="component" value="Unassembled WGS sequence"/>
</dbReference>
<dbReference type="RefSeq" id="WP_218393347.1">
    <property type="nucleotide sequence ID" value="NZ_JAHUZE010000003.1"/>
</dbReference>
<proteinExistence type="predicted"/>
<organism evidence="1 2">
    <name type="scientific">Maritimibacter dapengensis</name>
    <dbReference type="NCBI Taxonomy" id="2836868"/>
    <lineage>
        <taxon>Bacteria</taxon>
        <taxon>Pseudomonadati</taxon>
        <taxon>Pseudomonadota</taxon>
        <taxon>Alphaproteobacteria</taxon>
        <taxon>Rhodobacterales</taxon>
        <taxon>Roseobacteraceae</taxon>
        <taxon>Maritimibacter</taxon>
    </lineage>
</organism>
<reference evidence="1 2" key="1">
    <citation type="submission" date="2021-05" db="EMBL/GenBank/DDBJ databases">
        <title>Culturable bacteria isolated from Daya Bay.</title>
        <authorList>
            <person name="Zheng W."/>
            <person name="Yu S."/>
            <person name="Huang Y."/>
        </authorList>
    </citation>
    <scope>NUCLEOTIDE SEQUENCE [LARGE SCALE GENOMIC DNA]</scope>
    <source>
        <strain evidence="1 2">DP4N28-5</strain>
    </source>
</reference>
<keyword evidence="2" id="KW-1185">Reference proteome</keyword>
<comment type="caution">
    <text evidence="1">The sequence shown here is derived from an EMBL/GenBank/DDBJ whole genome shotgun (WGS) entry which is preliminary data.</text>
</comment>
<dbReference type="EMBL" id="JAHUZE010000003">
    <property type="protein sequence ID" value="MBV7380157.1"/>
    <property type="molecule type" value="Genomic_DNA"/>
</dbReference>
<evidence type="ECO:0000313" key="2">
    <source>
        <dbReference type="Proteomes" id="UP000756530"/>
    </source>
</evidence>
<gene>
    <name evidence="1" type="ORF">KJP28_14590</name>
</gene>
<sequence length="133" mass="14242">MGRNVGGSSRSYQEKSRAALAALSPAVEKIRGEFVGKLTGYHARLRSAIMSDAKPEQQKALFDDASFVSHRIAGVGHTLGYSELGAAARRTEATLAAYKSNDVSVGRDVVIAQIRQLMVMIEAIKAEYGVTAD</sequence>